<dbReference type="EMBL" id="UZAH01029389">
    <property type="protein sequence ID" value="VDP05791.1"/>
    <property type="molecule type" value="Genomic_DNA"/>
</dbReference>
<gene>
    <name evidence="2" type="ORF">HPBE_LOCUS16381</name>
</gene>
<dbReference type="OrthoDB" id="5833798at2759"/>
<reference evidence="2 3" key="1">
    <citation type="submission" date="2018-11" db="EMBL/GenBank/DDBJ databases">
        <authorList>
            <consortium name="Pathogen Informatics"/>
        </authorList>
    </citation>
    <scope>NUCLEOTIDE SEQUENCE [LARGE SCALE GENOMIC DNA]</scope>
</reference>
<evidence type="ECO:0000256" key="1">
    <source>
        <dbReference type="SAM" id="MobiDB-lite"/>
    </source>
</evidence>
<organism evidence="3 4">
    <name type="scientific">Heligmosomoides polygyrus</name>
    <name type="common">Parasitic roundworm</name>
    <dbReference type="NCBI Taxonomy" id="6339"/>
    <lineage>
        <taxon>Eukaryota</taxon>
        <taxon>Metazoa</taxon>
        <taxon>Ecdysozoa</taxon>
        <taxon>Nematoda</taxon>
        <taxon>Chromadorea</taxon>
        <taxon>Rhabditida</taxon>
        <taxon>Rhabditina</taxon>
        <taxon>Rhabditomorpha</taxon>
        <taxon>Strongyloidea</taxon>
        <taxon>Heligmosomidae</taxon>
        <taxon>Heligmosomoides</taxon>
    </lineage>
</organism>
<reference evidence="4" key="2">
    <citation type="submission" date="2019-09" db="UniProtKB">
        <authorList>
            <consortium name="WormBaseParasite"/>
        </authorList>
    </citation>
    <scope>IDENTIFICATION</scope>
</reference>
<evidence type="ECO:0000313" key="4">
    <source>
        <dbReference type="WBParaSite" id="HPBE_0001638201-mRNA-1"/>
    </source>
</evidence>
<evidence type="ECO:0000313" key="2">
    <source>
        <dbReference type="EMBL" id="VDP05791.1"/>
    </source>
</evidence>
<accession>A0A3P8A317</accession>
<keyword evidence="3" id="KW-1185">Reference proteome</keyword>
<feature type="region of interest" description="Disordered" evidence="1">
    <location>
        <begin position="61"/>
        <end position="90"/>
    </location>
</feature>
<evidence type="ECO:0000313" key="3">
    <source>
        <dbReference type="Proteomes" id="UP000050761"/>
    </source>
</evidence>
<dbReference type="Proteomes" id="UP000050761">
    <property type="component" value="Unassembled WGS sequence"/>
</dbReference>
<name>A0A183G4E1_HELPZ</name>
<proteinExistence type="predicted"/>
<accession>A0A183G4E1</accession>
<protein>
    <submittedName>
        <fullName evidence="2 4">Uncharacterized protein</fullName>
    </submittedName>
</protein>
<sequence length="90" mass="10257">MYGPVQKIIVEETEAALRKMNPGKAVGPDDLAADLWKSKSWYPDAWLKMFFNQLVAEKRQLAGKRDDPDEEEGGQSSRVHKLPYNSFIFA</sequence>
<dbReference type="AlphaFoldDB" id="A0A183G4E1"/>
<dbReference type="WBParaSite" id="HPBE_0001638201-mRNA-1">
    <property type="protein sequence ID" value="HPBE_0001638201-mRNA-1"/>
    <property type="gene ID" value="HPBE_0001638201"/>
</dbReference>